<comment type="subcellular location">
    <subcellularLocation>
        <location evidence="2">Secreted</location>
    </subcellularLocation>
</comment>
<accession>A0ABX0K925</accession>
<keyword evidence="9" id="KW-1185">Reference proteome</keyword>
<gene>
    <name evidence="8" type="ORF">GOB84_06950</name>
</gene>
<dbReference type="EMBL" id="WOSW01000009">
    <property type="protein sequence ID" value="NHO32303.1"/>
    <property type="molecule type" value="Genomic_DNA"/>
</dbReference>
<reference evidence="8 9" key="1">
    <citation type="journal article" date="2020" name="Int. J. Syst. Evol. Microbiol.">
        <title>Novel acetic acid bacteria from cider fermentations: Acetobacter conturbans sp. nov. and Acetobacter fallax sp. nov.</title>
        <authorList>
            <person name="Sombolestani A.S."/>
            <person name="Cleenwerck I."/>
            <person name="Cnockaert M."/>
            <person name="Borremans W."/>
            <person name="Wieme A.D."/>
            <person name="De Vuyst L."/>
            <person name="Vandamme P."/>
        </authorList>
    </citation>
    <scope>NUCLEOTIDE SEQUENCE [LARGE SCALE GENOMIC DNA]</scope>
    <source>
        <strain evidence="8 9">LMG 1637</strain>
    </source>
</reference>
<dbReference type="PANTHER" id="PTHR21248">
    <property type="entry name" value="CARDIOLIPIN SYNTHASE"/>
    <property type="match status" value="1"/>
</dbReference>
<dbReference type="PROSITE" id="PS50035">
    <property type="entry name" value="PLD"/>
    <property type="match status" value="2"/>
</dbReference>
<dbReference type="PANTHER" id="PTHR21248:SF22">
    <property type="entry name" value="PHOSPHOLIPASE D"/>
    <property type="match status" value="1"/>
</dbReference>
<feature type="domain" description="PLD phosphodiesterase" evidence="7">
    <location>
        <begin position="206"/>
        <end position="233"/>
    </location>
</feature>
<dbReference type="RefSeq" id="WP_173576870.1">
    <property type="nucleotide sequence ID" value="NZ_WOSW01000009.1"/>
</dbReference>
<evidence type="ECO:0000256" key="4">
    <source>
        <dbReference type="ARBA" id="ARBA00022525"/>
    </source>
</evidence>
<evidence type="ECO:0000256" key="6">
    <source>
        <dbReference type="SAM" id="Phobius"/>
    </source>
</evidence>
<evidence type="ECO:0000256" key="1">
    <source>
        <dbReference type="ARBA" id="ARBA00003145"/>
    </source>
</evidence>
<comment type="function">
    <text evidence="1">Could be a virulence factor.</text>
</comment>
<dbReference type="Pfam" id="PF13091">
    <property type="entry name" value="PLDc_2"/>
    <property type="match status" value="2"/>
</dbReference>
<keyword evidence="6" id="KW-1133">Transmembrane helix</keyword>
<protein>
    <recommendedName>
        <fullName evidence="3">Phospholipase D</fullName>
    </recommendedName>
    <alternativeName>
        <fullName evidence="5">Choline phosphatase</fullName>
    </alternativeName>
</protein>
<evidence type="ECO:0000256" key="3">
    <source>
        <dbReference type="ARBA" id="ARBA00018392"/>
    </source>
</evidence>
<feature type="domain" description="PLD phosphodiesterase" evidence="7">
    <location>
        <begin position="382"/>
        <end position="409"/>
    </location>
</feature>
<evidence type="ECO:0000313" key="9">
    <source>
        <dbReference type="Proteomes" id="UP000615326"/>
    </source>
</evidence>
<dbReference type="SMART" id="SM00155">
    <property type="entry name" value="PLDc"/>
    <property type="match status" value="2"/>
</dbReference>
<keyword evidence="6" id="KW-0812">Transmembrane</keyword>
<keyword evidence="6" id="KW-0472">Membrane</keyword>
<dbReference type="Proteomes" id="UP000615326">
    <property type="component" value="Unassembled WGS sequence"/>
</dbReference>
<comment type="caution">
    <text evidence="8">The sequence shown here is derived from an EMBL/GenBank/DDBJ whole genome shotgun (WGS) entry which is preliminary data.</text>
</comment>
<evidence type="ECO:0000256" key="5">
    <source>
        <dbReference type="ARBA" id="ARBA00029594"/>
    </source>
</evidence>
<evidence type="ECO:0000313" key="8">
    <source>
        <dbReference type="EMBL" id="NHO32303.1"/>
    </source>
</evidence>
<keyword evidence="4" id="KW-0964">Secreted</keyword>
<dbReference type="SUPFAM" id="SSF56024">
    <property type="entry name" value="Phospholipase D/nuclease"/>
    <property type="match status" value="2"/>
</dbReference>
<dbReference type="InterPro" id="IPR025202">
    <property type="entry name" value="PLD-like_dom"/>
</dbReference>
<evidence type="ECO:0000259" key="7">
    <source>
        <dbReference type="PROSITE" id="PS50035"/>
    </source>
</evidence>
<dbReference type="Gene3D" id="3.30.870.10">
    <property type="entry name" value="Endonuclease Chain A"/>
    <property type="match status" value="2"/>
</dbReference>
<organism evidence="8 9">
    <name type="scientific">Acetobacter fallax</name>
    <dbReference type="NCBI Taxonomy" id="1737473"/>
    <lineage>
        <taxon>Bacteria</taxon>
        <taxon>Pseudomonadati</taxon>
        <taxon>Pseudomonadota</taxon>
        <taxon>Alphaproteobacteria</taxon>
        <taxon>Acetobacterales</taxon>
        <taxon>Acetobacteraceae</taxon>
        <taxon>Acetobacter</taxon>
    </lineage>
</organism>
<proteinExistence type="predicted"/>
<evidence type="ECO:0000256" key="2">
    <source>
        <dbReference type="ARBA" id="ARBA00004613"/>
    </source>
</evidence>
<sequence length="467" mass="51794">MTILLIVIVLSHFAVTLVVSAHIMLTKRDTASAIGWISTAFMMPFVGVCLYGMFGINRVRRLARRLVRKRGNPEAPALHYAIRSNEGPFAPLASMVGKLTGRPLIGGNCIDAFIDGDGTYPAMLEAIAAARASVLLSSYIFRGDRIGEQFIAALITAHNRGVAVRVLVDGIGAGYFICPAVRRLRAAGVPCSRFLHSMLPWRMPFINLRNHRKILVVDGHSGFIGGINIGDENVVAWHPANPVSDVHFRLQGPIVRQLTEAFAWDWAFTCEEDLSGEIYFPIPDEAGDDVMRVVTSGPDTDLEKIEFTMLQAITLAKTSIRLMTPYFLPGTRISTELGLAALRGVVVDIIIPQASNHLIMDWACRADIHPVLDAGCRVWLAEAPFNHAKLFSVDRSWAFIGSSNLDMRSLRLNFEINVECYSSGFACEIDDFIARHRKRRLTHHDLDERSFPVQLRDAAARLMSPYL</sequence>
<dbReference type="CDD" id="cd09157">
    <property type="entry name" value="PLDc_CLS_unchar2_1"/>
    <property type="match status" value="1"/>
</dbReference>
<dbReference type="InterPro" id="IPR001736">
    <property type="entry name" value="PLipase_D/transphosphatidylase"/>
</dbReference>
<feature type="transmembrane region" description="Helical" evidence="6">
    <location>
        <begin position="36"/>
        <end position="56"/>
    </location>
</feature>
<name>A0ABX0K925_9PROT</name>